<dbReference type="AlphaFoldDB" id="A0A4C2AG00"/>
<evidence type="ECO:0000313" key="1">
    <source>
        <dbReference type="EMBL" id="GBP97667.1"/>
    </source>
</evidence>
<dbReference type="Proteomes" id="UP000299102">
    <property type="component" value="Unassembled WGS sequence"/>
</dbReference>
<gene>
    <name evidence="1" type="ORF">EVAR_68133_1</name>
</gene>
<comment type="caution">
    <text evidence="1">The sequence shown here is derived from an EMBL/GenBank/DDBJ whole genome shotgun (WGS) entry which is preliminary data.</text>
</comment>
<reference evidence="1 2" key="1">
    <citation type="journal article" date="2019" name="Commun. Biol.">
        <title>The bagworm genome reveals a unique fibroin gene that provides high tensile strength.</title>
        <authorList>
            <person name="Kono N."/>
            <person name="Nakamura H."/>
            <person name="Ohtoshi R."/>
            <person name="Tomita M."/>
            <person name="Numata K."/>
            <person name="Arakawa K."/>
        </authorList>
    </citation>
    <scope>NUCLEOTIDE SEQUENCE [LARGE SCALE GENOMIC DNA]</scope>
</reference>
<keyword evidence="2" id="KW-1185">Reference proteome</keyword>
<dbReference type="EMBL" id="BGZK01002984">
    <property type="protein sequence ID" value="GBP97667.1"/>
    <property type="molecule type" value="Genomic_DNA"/>
</dbReference>
<protein>
    <submittedName>
        <fullName evidence="1">Uncharacterized protein</fullName>
    </submittedName>
</protein>
<organism evidence="1 2">
    <name type="scientific">Eumeta variegata</name>
    <name type="common">Bagworm moth</name>
    <name type="synonym">Eumeta japonica</name>
    <dbReference type="NCBI Taxonomy" id="151549"/>
    <lineage>
        <taxon>Eukaryota</taxon>
        <taxon>Metazoa</taxon>
        <taxon>Ecdysozoa</taxon>
        <taxon>Arthropoda</taxon>
        <taxon>Hexapoda</taxon>
        <taxon>Insecta</taxon>
        <taxon>Pterygota</taxon>
        <taxon>Neoptera</taxon>
        <taxon>Endopterygota</taxon>
        <taxon>Lepidoptera</taxon>
        <taxon>Glossata</taxon>
        <taxon>Ditrysia</taxon>
        <taxon>Tineoidea</taxon>
        <taxon>Psychidae</taxon>
        <taxon>Oiketicinae</taxon>
        <taxon>Eumeta</taxon>
    </lineage>
</organism>
<proteinExistence type="predicted"/>
<name>A0A4C2AG00_EUMVA</name>
<evidence type="ECO:0000313" key="2">
    <source>
        <dbReference type="Proteomes" id="UP000299102"/>
    </source>
</evidence>
<sequence length="108" mass="11686">MLWPTSCSTKMRTINHHEVPHSFDANKLKITASTVVFRPVGEISGGPLPFPLPHGPSVVPLLPPSSHSTYIRYPTPTQNAGNGLLTLLGLQMSLGTHDHLLSSGRRTL</sequence>
<accession>A0A4C2AG00</accession>